<dbReference type="InterPro" id="IPR006199">
    <property type="entry name" value="LexA_DNA-bd_dom"/>
</dbReference>
<dbReference type="SUPFAM" id="SSF46785">
    <property type="entry name" value="Winged helix' DNA-binding domain"/>
    <property type="match status" value="1"/>
</dbReference>
<dbReference type="InterPro" id="IPR036390">
    <property type="entry name" value="WH_DNA-bd_sf"/>
</dbReference>
<dbReference type="GO" id="GO:0006508">
    <property type="term" value="P:proteolysis"/>
    <property type="evidence" value="ECO:0007669"/>
    <property type="project" value="InterPro"/>
</dbReference>
<organism evidence="2 3">
    <name type="scientific">Bacillus wiedmannii</name>
    <dbReference type="NCBI Taxonomy" id="1890302"/>
    <lineage>
        <taxon>Bacteria</taxon>
        <taxon>Bacillati</taxon>
        <taxon>Bacillota</taxon>
        <taxon>Bacilli</taxon>
        <taxon>Bacillales</taxon>
        <taxon>Bacillaceae</taxon>
        <taxon>Bacillus</taxon>
        <taxon>Bacillus cereus group</taxon>
    </lineage>
</organism>
<comment type="caution">
    <text evidence="2">The sequence shown here is derived from an EMBL/GenBank/DDBJ whole genome shotgun (WGS) entry which is preliminary data.</text>
</comment>
<evidence type="ECO:0000259" key="1">
    <source>
        <dbReference type="Pfam" id="PF01726"/>
    </source>
</evidence>
<dbReference type="RefSeq" id="WP_098102508.1">
    <property type="nucleotide sequence ID" value="NZ_NUDL01000035.1"/>
</dbReference>
<gene>
    <name evidence="2" type="ORF">CN611_13285</name>
</gene>
<dbReference type="Proteomes" id="UP000220621">
    <property type="component" value="Unassembled WGS sequence"/>
</dbReference>
<dbReference type="InterPro" id="IPR036388">
    <property type="entry name" value="WH-like_DNA-bd_sf"/>
</dbReference>
<protein>
    <submittedName>
        <fullName evidence="2">LexA family transcriptional regulator</fullName>
    </submittedName>
</protein>
<proteinExistence type="predicted"/>
<dbReference type="GO" id="GO:0004252">
    <property type="term" value="F:serine-type endopeptidase activity"/>
    <property type="evidence" value="ECO:0007669"/>
    <property type="project" value="InterPro"/>
</dbReference>
<evidence type="ECO:0000313" key="2">
    <source>
        <dbReference type="EMBL" id="PEM55840.1"/>
    </source>
</evidence>
<dbReference type="Gene3D" id="1.10.10.10">
    <property type="entry name" value="Winged helix-like DNA-binding domain superfamily/Winged helix DNA-binding domain"/>
    <property type="match status" value="1"/>
</dbReference>
<dbReference type="EMBL" id="NUDL01000035">
    <property type="protein sequence ID" value="PEM55840.1"/>
    <property type="molecule type" value="Genomic_DNA"/>
</dbReference>
<name>A0A2A8BNV1_9BACI</name>
<accession>A0A2A8BNV1</accession>
<sequence>MLTDREKEALSCIRGYMRQNGFAPSVREMAGLLFVSHKTAHRYMIQLETKGHIKRIHHRSRAIQLCV</sequence>
<evidence type="ECO:0000313" key="3">
    <source>
        <dbReference type="Proteomes" id="UP000220621"/>
    </source>
</evidence>
<reference evidence="2 3" key="1">
    <citation type="submission" date="2017-09" db="EMBL/GenBank/DDBJ databases">
        <title>Large-scale bioinformatics analysis of Bacillus genomes uncovers conserved roles of natural products in bacterial physiology.</title>
        <authorList>
            <consortium name="Agbiome Team Llc"/>
            <person name="Bleich R.M."/>
            <person name="Grubbs K.J."/>
            <person name="Santa Maria K.C."/>
            <person name="Allen S.E."/>
            <person name="Farag S."/>
            <person name="Shank E.A."/>
            <person name="Bowers A."/>
        </authorList>
    </citation>
    <scope>NUCLEOTIDE SEQUENCE [LARGE SCALE GENOMIC DNA]</scope>
    <source>
        <strain evidence="2 3">AFS010764</strain>
    </source>
</reference>
<dbReference type="AlphaFoldDB" id="A0A2A8BNV1"/>
<dbReference type="Pfam" id="PF01726">
    <property type="entry name" value="LexA_DNA_bind"/>
    <property type="match status" value="1"/>
</dbReference>
<feature type="domain" description="LexA repressor DNA-binding" evidence="1">
    <location>
        <begin position="2"/>
        <end position="62"/>
    </location>
</feature>